<feature type="transmembrane region" description="Helical" evidence="2">
    <location>
        <begin position="140"/>
        <end position="163"/>
    </location>
</feature>
<sequence length="798" mass="83744">MSAETRVGPRRARRTALRPRRGTRTPRYVAAAVAVSSIAVAVASAALWPLYASPAFLRVVAGAILIGQIIALIGARRRSGPWVMTAWSALAVAVVGVPLAVPSLAVGGVLPSFEGLAALAEGVVLSWKRLLTIATPVGDYQALLVPALLLVLATTIITTSIAVRSRLPEAAVAVPLALLVAGIVLGPRDVPAPVLTSALLGGVLLLWLTGLRERRNAVAAGASTEVSGSVAFSRGDRRRSIVSSLVSAVAVVLVALSAAAVLTTVLPPDGVRAVARDAVERPFNAREYPSPLSTFRSYHRDAAADEIMLTADGLASARIRLAAMDDFDGVVWNVGSASDPSAAGSFERLPFRLDPAVGGTASTTTVTIGAYDGVWLPGSGYLGSVRFSGDRGARLADSLYYNAEAGTSAVTAGLSSGDGYTVEAVEPVLIAPDAIDSLVPDGPVDRPGDSPEGLLDVLDAYTTAGAAPGENLSAVLEGIRSVGYISHGVGDDEPASPSGHGLDRLSRLLSDSPMVGDGEQYASLAALVARQLGFPSRVVMGFANDGAEGDGPVAFTGSDVAAWIEVSVAGRGWVAIDPTPEERPVPEKEPEDPTLIARPYQDVQPQPEEEPDRSEQTAPDSSEPEEQPDLDPVLAVLLQIARVLSWVVIVVAIILSPFIAVIAAKARRRTLRRRTTDPDERVVAGWREFSDAIVDHGIEPPPSVTRHELADLHGARGAHRLAVLADRVTFSTIGSTEGDADRAWSLVDDLRAALDSRVDRRGRLLALVSLRSLGLRRSGSTPARRAPSRRPSRRRDER</sequence>
<dbReference type="PANTHER" id="PTHR42736">
    <property type="entry name" value="PROTEIN-GLUTAMINE GAMMA-GLUTAMYLTRANSFERASE"/>
    <property type="match status" value="1"/>
</dbReference>
<dbReference type="RefSeq" id="WP_128498120.1">
    <property type="nucleotide sequence ID" value="NZ_RZNC01000002.1"/>
</dbReference>
<dbReference type="OrthoDB" id="3651060at2"/>
<feature type="compositionally biased region" description="Basic residues" evidence="1">
    <location>
        <begin position="786"/>
        <end position="798"/>
    </location>
</feature>
<dbReference type="Gene3D" id="3.10.620.30">
    <property type="match status" value="1"/>
</dbReference>
<protein>
    <recommendedName>
        <fullName evidence="3">Transglutaminase-like domain-containing protein</fullName>
    </recommendedName>
</protein>
<feature type="transmembrane region" description="Helical" evidence="2">
    <location>
        <begin position="643"/>
        <end position="664"/>
    </location>
</feature>
<evidence type="ECO:0000313" key="5">
    <source>
        <dbReference type="Proteomes" id="UP000288603"/>
    </source>
</evidence>
<gene>
    <name evidence="4" type="ORF">ELQ92_06015</name>
</gene>
<comment type="caution">
    <text evidence="4">The sequence shown here is derived from an EMBL/GenBank/DDBJ whole genome shotgun (WGS) entry which is preliminary data.</text>
</comment>
<keyword evidence="2" id="KW-1133">Transmembrane helix</keyword>
<organism evidence="4 5">
    <name type="scientific">Labedella populi</name>
    <dbReference type="NCBI Taxonomy" id="2498850"/>
    <lineage>
        <taxon>Bacteria</taxon>
        <taxon>Bacillati</taxon>
        <taxon>Actinomycetota</taxon>
        <taxon>Actinomycetes</taxon>
        <taxon>Micrococcales</taxon>
        <taxon>Microbacteriaceae</taxon>
        <taxon>Labedella</taxon>
    </lineage>
</organism>
<reference evidence="4 5" key="1">
    <citation type="submission" date="2018-12" db="EMBL/GenBank/DDBJ databases">
        <authorList>
            <person name="Li F."/>
        </authorList>
    </citation>
    <scope>NUCLEOTIDE SEQUENCE [LARGE SCALE GENOMIC DNA]</scope>
    <source>
        <strain evidence="4 5">8H24J-4-2</strain>
    </source>
</reference>
<evidence type="ECO:0000256" key="1">
    <source>
        <dbReference type="SAM" id="MobiDB-lite"/>
    </source>
</evidence>
<feature type="region of interest" description="Disordered" evidence="1">
    <location>
        <begin position="1"/>
        <end position="22"/>
    </location>
</feature>
<feature type="region of interest" description="Disordered" evidence="1">
    <location>
        <begin position="575"/>
        <end position="628"/>
    </location>
</feature>
<dbReference type="Proteomes" id="UP000288603">
    <property type="component" value="Unassembled WGS sequence"/>
</dbReference>
<keyword evidence="2" id="KW-0472">Membrane</keyword>
<dbReference type="InterPro" id="IPR038765">
    <property type="entry name" value="Papain-like_cys_pep_sf"/>
</dbReference>
<feature type="transmembrane region" description="Helical" evidence="2">
    <location>
        <begin position="241"/>
        <end position="262"/>
    </location>
</feature>
<keyword evidence="5" id="KW-1185">Reference proteome</keyword>
<feature type="domain" description="Transglutaminase-like" evidence="3">
    <location>
        <begin position="508"/>
        <end position="580"/>
    </location>
</feature>
<feature type="transmembrane region" description="Helical" evidence="2">
    <location>
        <begin position="28"/>
        <end position="49"/>
    </location>
</feature>
<feature type="transmembrane region" description="Helical" evidence="2">
    <location>
        <begin position="192"/>
        <end position="211"/>
    </location>
</feature>
<accession>A0A444QCD8</accession>
<feature type="transmembrane region" description="Helical" evidence="2">
    <location>
        <begin position="82"/>
        <end position="101"/>
    </location>
</feature>
<dbReference type="SMART" id="SM00460">
    <property type="entry name" value="TGc"/>
    <property type="match status" value="1"/>
</dbReference>
<dbReference type="PANTHER" id="PTHR42736:SF1">
    <property type="entry name" value="PROTEIN-GLUTAMINE GAMMA-GLUTAMYLTRANSFERASE"/>
    <property type="match status" value="1"/>
</dbReference>
<evidence type="ECO:0000259" key="3">
    <source>
        <dbReference type="SMART" id="SM00460"/>
    </source>
</evidence>
<name>A0A444QCD8_9MICO</name>
<dbReference type="InterPro" id="IPR002931">
    <property type="entry name" value="Transglutaminase-like"/>
</dbReference>
<dbReference type="AlphaFoldDB" id="A0A444QCD8"/>
<keyword evidence="2" id="KW-0812">Transmembrane</keyword>
<feature type="compositionally biased region" description="Basic residues" evidence="1">
    <location>
        <begin position="8"/>
        <end position="22"/>
    </location>
</feature>
<dbReference type="InterPro" id="IPR052901">
    <property type="entry name" value="Bact_TGase-like"/>
</dbReference>
<evidence type="ECO:0000256" key="2">
    <source>
        <dbReference type="SAM" id="Phobius"/>
    </source>
</evidence>
<evidence type="ECO:0000313" key="4">
    <source>
        <dbReference type="EMBL" id="RWZ64321.1"/>
    </source>
</evidence>
<dbReference type="EMBL" id="RZNC01000002">
    <property type="protein sequence ID" value="RWZ64321.1"/>
    <property type="molecule type" value="Genomic_DNA"/>
</dbReference>
<dbReference type="Pfam" id="PF01841">
    <property type="entry name" value="Transglut_core"/>
    <property type="match status" value="1"/>
</dbReference>
<proteinExistence type="predicted"/>
<dbReference type="SUPFAM" id="SSF54001">
    <property type="entry name" value="Cysteine proteinases"/>
    <property type="match status" value="1"/>
</dbReference>
<dbReference type="Pfam" id="PF11992">
    <property type="entry name" value="TgpA_N"/>
    <property type="match status" value="1"/>
</dbReference>
<feature type="transmembrane region" description="Helical" evidence="2">
    <location>
        <begin position="55"/>
        <end position="75"/>
    </location>
</feature>
<dbReference type="InterPro" id="IPR021878">
    <property type="entry name" value="TgpA_N"/>
</dbReference>
<feature type="region of interest" description="Disordered" evidence="1">
    <location>
        <begin position="777"/>
        <end position="798"/>
    </location>
</feature>
<feature type="transmembrane region" description="Helical" evidence="2">
    <location>
        <begin position="170"/>
        <end position="186"/>
    </location>
</feature>